<dbReference type="OrthoDB" id="2789810at2759"/>
<feature type="non-terminal residue" evidence="1">
    <location>
        <position position="1"/>
    </location>
</feature>
<dbReference type="EMBL" id="ML213594">
    <property type="protein sequence ID" value="TFK41703.1"/>
    <property type="molecule type" value="Genomic_DNA"/>
</dbReference>
<sequence length="282" mass="31461">SLLDRTWLQSSRVHLFRLVSLNQHNVDDFTSLVISSKSTIPPFVKQLELAPEHVDSRWLRRLIPFLEVLTSVTVLHISNVEWSCLYSSSRHNFLSTFSPTVTDLHICNMEFEQFTDVLDIICASPMLTSISLDTVVWHHSSFKFASATGKQLPPSVKHLRLRSCSIRNVVNWLLSHSSVPIVHHLDAGPLGETDTLLLGNYLIMLGSDLLSLKLEFENAGDSMHTCAGAMAIKSVPSSELVATRSNIAGRYGKRGSPYSDIVTCTNLTLLTGLRTIHIDHFI</sequence>
<dbReference type="AlphaFoldDB" id="A0A5C3MAC6"/>
<keyword evidence="2" id="KW-1185">Reference proteome</keyword>
<name>A0A5C3MAC6_9AGAR</name>
<evidence type="ECO:0000313" key="1">
    <source>
        <dbReference type="EMBL" id="TFK41703.1"/>
    </source>
</evidence>
<evidence type="ECO:0008006" key="3">
    <source>
        <dbReference type="Google" id="ProtNLM"/>
    </source>
</evidence>
<evidence type="ECO:0000313" key="2">
    <source>
        <dbReference type="Proteomes" id="UP000308652"/>
    </source>
</evidence>
<gene>
    <name evidence="1" type="ORF">BDQ12DRAFT_589088</name>
</gene>
<dbReference type="STRING" id="68775.A0A5C3MAC6"/>
<feature type="non-terminal residue" evidence="1">
    <location>
        <position position="282"/>
    </location>
</feature>
<reference evidence="1 2" key="1">
    <citation type="journal article" date="2019" name="Nat. Ecol. Evol.">
        <title>Megaphylogeny resolves global patterns of mushroom evolution.</title>
        <authorList>
            <person name="Varga T."/>
            <person name="Krizsan K."/>
            <person name="Foldi C."/>
            <person name="Dima B."/>
            <person name="Sanchez-Garcia M."/>
            <person name="Sanchez-Ramirez S."/>
            <person name="Szollosi G.J."/>
            <person name="Szarkandi J.G."/>
            <person name="Papp V."/>
            <person name="Albert L."/>
            <person name="Andreopoulos W."/>
            <person name="Angelini C."/>
            <person name="Antonin V."/>
            <person name="Barry K.W."/>
            <person name="Bougher N.L."/>
            <person name="Buchanan P."/>
            <person name="Buyck B."/>
            <person name="Bense V."/>
            <person name="Catcheside P."/>
            <person name="Chovatia M."/>
            <person name="Cooper J."/>
            <person name="Damon W."/>
            <person name="Desjardin D."/>
            <person name="Finy P."/>
            <person name="Geml J."/>
            <person name="Haridas S."/>
            <person name="Hughes K."/>
            <person name="Justo A."/>
            <person name="Karasinski D."/>
            <person name="Kautmanova I."/>
            <person name="Kiss B."/>
            <person name="Kocsube S."/>
            <person name="Kotiranta H."/>
            <person name="LaButti K.M."/>
            <person name="Lechner B.E."/>
            <person name="Liimatainen K."/>
            <person name="Lipzen A."/>
            <person name="Lukacs Z."/>
            <person name="Mihaltcheva S."/>
            <person name="Morgado L.N."/>
            <person name="Niskanen T."/>
            <person name="Noordeloos M.E."/>
            <person name="Ohm R.A."/>
            <person name="Ortiz-Santana B."/>
            <person name="Ovrebo C."/>
            <person name="Racz N."/>
            <person name="Riley R."/>
            <person name="Savchenko A."/>
            <person name="Shiryaev A."/>
            <person name="Soop K."/>
            <person name="Spirin V."/>
            <person name="Szebenyi C."/>
            <person name="Tomsovsky M."/>
            <person name="Tulloss R.E."/>
            <person name="Uehling J."/>
            <person name="Grigoriev I.V."/>
            <person name="Vagvolgyi C."/>
            <person name="Papp T."/>
            <person name="Martin F.M."/>
            <person name="Miettinen O."/>
            <person name="Hibbett D.S."/>
            <person name="Nagy L.G."/>
        </authorList>
    </citation>
    <scope>NUCLEOTIDE SEQUENCE [LARGE SCALE GENOMIC DNA]</scope>
    <source>
        <strain evidence="1 2">CBS 166.37</strain>
    </source>
</reference>
<protein>
    <recommendedName>
        <fullName evidence="3">F-box domain-containing protein</fullName>
    </recommendedName>
</protein>
<dbReference type="SUPFAM" id="SSF52047">
    <property type="entry name" value="RNI-like"/>
    <property type="match status" value="1"/>
</dbReference>
<dbReference type="Proteomes" id="UP000308652">
    <property type="component" value="Unassembled WGS sequence"/>
</dbReference>
<proteinExistence type="predicted"/>
<accession>A0A5C3MAC6</accession>
<organism evidence="1 2">
    <name type="scientific">Crucibulum laeve</name>
    <dbReference type="NCBI Taxonomy" id="68775"/>
    <lineage>
        <taxon>Eukaryota</taxon>
        <taxon>Fungi</taxon>
        <taxon>Dikarya</taxon>
        <taxon>Basidiomycota</taxon>
        <taxon>Agaricomycotina</taxon>
        <taxon>Agaricomycetes</taxon>
        <taxon>Agaricomycetidae</taxon>
        <taxon>Agaricales</taxon>
        <taxon>Agaricineae</taxon>
        <taxon>Nidulariaceae</taxon>
        <taxon>Crucibulum</taxon>
    </lineage>
</organism>